<feature type="transmembrane region" description="Helical" evidence="1">
    <location>
        <begin position="89"/>
        <end position="111"/>
    </location>
</feature>
<name>A0A4D7C887_9SPHN</name>
<feature type="transmembrane region" description="Helical" evidence="1">
    <location>
        <begin position="205"/>
        <end position="223"/>
    </location>
</feature>
<feature type="transmembrane region" description="Helical" evidence="1">
    <location>
        <begin position="148"/>
        <end position="170"/>
    </location>
</feature>
<feature type="transmembrane region" description="Helical" evidence="1">
    <location>
        <begin position="176"/>
        <end position="193"/>
    </location>
</feature>
<dbReference type="AlphaFoldDB" id="A0A4D7C887"/>
<dbReference type="EMBL" id="CP039704">
    <property type="protein sequence ID" value="QCI80490.1"/>
    <property type="molecule type" value="Genomic_DNA"/>
</dbReference>
<gene>
    <name evidence="2" type="ORF">E6W36_01940</name>
</gene>
<evidence type="ECO:0000313" key="3">
    <source>
        <dbReference type="Proteomes" id="UP000298714"/>
    </source>
</evidence>
<keyword evidence="1" id="KW-0472">Membrane</keyword>
<feature type="transmembrane region" description="Helical" evidence="1">
    <location>
        <begin position="61"/>
        <end position="77"/>
    </location>
</feature>
<evidence type="ECO:0000313" key="2">
    <source>
        <dbReference type="EMBL" id="QCI80490.1"/>
    </source>
</evidence>
<keyword evidence="1" id="KW-1133">Transmembrane helix</keyword>
<dbReference type="Proteomes" id="UP000298714">
    <property type="component" value="Chromosome"/>
</dbReference>
<accession>A0A4D7C887</accession>
<dbReference type="KEGG" id="hgn:E6W36_01940"/>
<feature type="transmembrane region" description="Helical" evidence="1">
    <location>
        <begin position="37"/>
        <end position="55"/>
    </location>
</feature>
<keyword evidence="1" id="KW-0812">Transmembrane</keyword>
<sequence length="228" mass="23657">MTALGYTVIPVIAVLFGAIVTVWRPPGPRLTSAIQHLAAGVVFAAAAAEILPQVMHERSPAATLIGGTAGMLVMLGLKSLEDRLRGPIALIGAIGTDLLIDGLVLGLAFIAGEKAGLLLTIALTLEVLFLGVTVTDELGETIRSKARIVAIAVALALLMPLGAVAALPIAAFPPHVVTGFLSFGLIALLYLVTEELLVEAHEKPDTPLISAMFFVGFLALLLIEEMIG</sequence>
<dbReference type="RefSeq" id="WP_222874370.1">
    <property type="nucleotide sequence ID" value="NZ_CP039704.1"/>
</dbReference>
<reference evidence="3" key="1">
    <citation type="submission" date="2019-04" db="EMBL/GenBank/DDBJ databases">
        <title>Complete genome sequence of Sphingomonas sp. W1-2-3.</title>
        <authorList>
            <person name="Im W.T."/>
        </authorList>
    </citation>
    <scope>NUCLEOTIDE SEQUENCE [LARGE SCALE GENOMIC DNA]</scope>
    <source>
        <strain evidence="3">W1-2-3</strain>
    </source>
</reference>
<proteinExistence type="predicted"/>
<protein>
    <submittedName>
        <fullName evidence="2">Transporter</fullName>
    </submittedName>
</protein>
<keyword evidence="3" id="KW-1185">Reference proteome</keyword>
<feature type="transmembrane region" description="Helical" evidence="1">
    <location>
        <begin position="117"/>
        <end position="136"/>
    </location>
</feature>
<evidence type="ECO:0000256" key="1">
    <source>
        <dbReference type="SAM" id="Phobius"/>
    </source>
</evidence>
<feature type="transmembrane region" description="Helical" evidence="1">
    <location>
        <begin position="6"/>
        <end position="25"/>
    </location>
</feature>
<organism evidence="2 3">
    <name type="scientific">Hankyongella ginsenosidimutans</name>
    <dbReference type="NCBI Taxonomy" id="1763828"/>
    <lineage>
        <taxon>Bacteria</taxon>
        <taxon>Pseudomonadati</taxon>
        <taxon>Pseudomonadota</taxon>
        <taxon>Alphaproteobacteria</taxon>
        <taxon>Sphingomonadales</taxon>
        <taxon>Sphingomonadaceae</taxon>
        <taxon>Hankyongella</taxon>
    </lineage>
</organism>